<proteinExistence type="inferred from homology"/>
<evidence type="ECO:0000259" key="3">
    <source>
        <dbReference type="Pfam" id="PF21388"/>
    </source>
</evidence>
<dbReference type="GeneID" id="115280921"/>
<comment type="similarity">
    <text evidence="1">Belongs to the SPATA2 family.</text>
</comment>
<feature type="compositionally biased region" description="Basic and acidic residues" evidence="2">
    <location>
        <begin position="184"/>
        <end position="201"/>
    </location>
</feature>
<dbReference type="PANTHER" id="PTHR15326:SF9">
    <property type="entry name" value="SPERMATOGENESIS-ASSOCIATED PROTEIN 2"/>
    <property type="match status" value="1"/>
</dbReference>
<dbReference type="OMA" id="EPPSAHY"/>
<dbReference type="RefSeq" id="XP_029781954.1">
    <property type="nucleotide sequence ID" value="XM_029926094.1"/>
</dbReference>
<reference evidence="4 5" key="1">
    <citation type="submission" date="2019-05" db="EMBL/GenBank/DDBJ databases">
        <title>A Chromosome-scale Meerkat (S. suricatta) Genome Assembly.</title>
        <authorList>
            <person name="Dudchenko O."/>
            <person name="Lieberman Aiden E."/>
            <person name="Tung J."/>
            <person name="Barreiro L.B."/>
            <person name="Clutton-Brock T.H."/>
        </authorList>
    </citation>
    <scope>NUCLEOTIDE SEQUENCE [LARGE SCALE GENOMIC DNA]</scope>
</reference>
<feature type="region of interest" description="Disordered" evidence="2">
    <location>
        <begin position="178"/>
        <end position="233"/>
    </location>
</feature>
<dbReference type="Gene3D" id="1.20.58.2190">
    <property type="match status" value="1"/>
</dbReference>
<dbReference type="InterPro" id="IPR048839">
    <property type="entry name" value="SPATA2_PUB-like"/>
</dbReference>
<dbReference type="GO" id="GO:0005737">
    <property type="term" value="C:cytoplasm"/>
    <property type="evidence" value="ECO:0007669"/>
    <property type="project" value="TreeGrafter"/>
</dbReference>
<dbReference type="Pfam" id="PF21388">
    <property type="entry name" value="SPATA2_PUB-like"/>
    <property type="match status" value="1"/>
</dbReference>
<sequence length="477" mass="51653">MSQPRHPGPGEAAPETLLGDLISYYQEEAGAGRLRVCRQAALTRRAQAHPEFYLPEPAASNLGATHSQGVPSPTRPVCHELVQALEFLELISVNLLLFPWRKEIQSLKTYTGNFAYRVQPVLPQQTLHTILGRLGYVATSETEFSLVRAISKEDAKQLVFEIFLARVTCETILRTSSRQVLGPGREKPSRPYHRRSSETKLVKSHNCQEGVQPGPPEGLGSERALAGGSDRQSTVPMALMSLPEVSTSRLTSCAGPRRHLASQRHASTRSDSEEFLTCYSDLILHRTPLFPQDFPMSSLNGDQVQVPAPAPSPPPGEGVTSLGSSNERSLVPSTAPESRVVPIPGQPCLTPVSQSSGRSLDPKPEAQPELATTGADTVPPNISFEMDKLCEHLSHLLRPPTLARRTGDFPGPGVEDNGQSEPLMGPDPATKAGSPDSRVIQLWSPTQTRLMYESSPTLCFPEAAGGASSDPRTPPRQ</sequence>
<protein>
    <recommendedName>
        <fullName evidence="3">Spermatogenesis-associated protein 2 PUB-like domain-containing protein</fullName>
    </recommendedName>
</protein>
<evidence type="ECO:0000313" key="4">
    <source>
        <dbReference type="Ensembl" id="ENSSSUP00005033919.1"/>
    </source>
</evidence>
<name>A0A673VAI0_SURSU</name>
<feature type="region of interest" description="Disordered" evidence="2">
    <location>
        <begin position="401"/>
        <end position="439"/>
    </location>
</feature>
<reference evidence="4" key="2">
    <citation type="submission" date="2025-08" db="UniProtKB">
        <authorList>
            <consortium name="Ensembl"/>
        </authorList>
    </citation>
    <scope>IDENTIFICATION</scope>
</reference>
<dbReference type="Ensembl" id="ENSSSUT00005038662.1">
    <property type="protein sequence ID" value="ENSSSUP00005033919.1"/>
    <property type="gene ID" value="ENSSSUG00005021810.1"/>
</dbReference>
<accession>A0A673VAI0</accession>
<feature type="domain" description="Spermatogenesis-associated protein 2 PUB-like" evidence="3">
    <location>
        <begin position="80"/>
        <end position="176"/>
    </location>
</feature>
<organism evidence="4 5">
    <name type="scientific">Suricata suricatta</name>
    <name type="common">Meerkat</name>
    <dbReference type="NCBI Taxonomy" id="37032"/>
    <lineage>
        <taxon>Eukaryota</taxon>
        <taxon>Metazoa</taxon>
        <taxon>Chordata</taxon>
        <taxon>Craniata</taxon>
        <taxon>Vertebrata</taxon>
        <taxon>Euteleostomi</taxon>
        <taxon>Mammalia</taxon>
        <taxon>Eutheria</taxon>
        <taxon>Laurasiatheria</taxon>
        <taxon>Carnivora</taxon>
        <taxon>Feliformia</taxon>
        <taxon>Herpestidae</taxon>
        <taxon>Suricata</taxon>
    </lineage>
</organism>
<dbReference type="Proteomes" id="UP000472268">
    <property type="component" value="Chromosome 16"/>
</dbReference>
<reference evidence="4" key="3">
    <citation type="submission" date="2025-09" db="UniProtKB">
        <authorList>
            <consortium name="Ensembl"/>
        </authorList>
    </citation>
    <scope>IDENTIFICATION</scope>
</reference>
<feature type="region of interest" description="Disordered" evidence="2">
    <location>
        <begin position="294"/>
        <end position="379"/>
    </location>
</feature>
<dbReference type="AlphaFoldDB" id="A0A673VAI0"/>
<evidence type="ECO:0000313" key="5">
    <source>
        <dbReference type="Proteomes" id="UP000472268"/>
    </source>
</evidence>
<evidence type="ECO:0000256" key="1">
    <source>
        <dbReference type="ARBA" id="ARBA00038142"/>
    </source>
</evidence>
<feature type="compositionally biased region" description="Polar residues" evidence="2">
    <location>
        <begin position="321"/>
        <end position="336"/>
    </location>
</feature>
<dbReference type="OrthoDB" id="9837000at2759"/>
<evidence type="ECO:0000256" key="2">
    <source>
        <dbReference type="SAM" id="MobiDB-lite"/>
    </source>
</evidence>
<dbReference type="PANTHER" id="PTHR15326">
    <property type="entry name" value="SPERMATOGENESIS-ASSOCIATED PROTEIN 2/TAMOZHENNIC"/>
    <property type="match status" value="1"/>
</dbReference>
<gene>
    <name evidence="4" type="primary">LOC115280921</name>
</gene>
<feature type="region of interest" description="Disordered" evidence="2">
    <location>
        <begin position="248"/>
        <end position="272"/>
    </location>
</feature>
<keyword evidence="5" id="KW-1185">Reference proteome</keyword>